<dbReference type="KEGG" id="ghl:GM160_09550"/>
<dbReference type="AlphaFoldDB" id="A0A6I6D080"/>
<keyword evidence="2" id="KW-0489">Methyltransferase</keyword>
<dbReference type="PANTHER" id="PTHR43591">
    <property type="entry name" value="METHYLTRANSFERASE"/>
    <property type="match status" value="1"/>
</dbReference>
<dbReference type="Proteomes" id="UP000427716">
    <property type="component" value="Chromosome"/>
</dbReference>
<dbReference type="InterPro" id="IPR029063">
    <property type="entry name" value="SAM-dependent_MTases_sf"/>
</dbReference>
<dbReference type="CDD" id="cd02440">
    <property type="entry name" value="AdoMet_MTases"/>
    <property type="match status" value="1"/>
</dbReference>
<dbReference type="EMBL" id="CP046415">
    <property type="protein sequence ID" value="QGT79110.1"/>
    <property type="molecule type" value="Genomic_DNA"/>
</dbReference>
<gene>
    <name evidence="2" type="ORF">GM160_09550</name>
</gene>
<dbReference type="Gene3D" id="3.40.50.150">
    <property type="entry name" value="Vaccinia Virus protein VP39"/>
    <property type="match status" value="1"/>
</dbReference>
<name>A0A6I6D080_9GAMM</name>
<keyword evidence="2" id="KW-0808">Transferase</keyword>
<organism evidence="2 3">
    <name type="scientific">Guyparkeria halophila</name>
    <dbReference type="NCBI Taxonomy" id="47960"/>
    <lineage>
        <taxon>Bacteria</taxon>
        <taxon>Pseudomonadati</taxon>
        <taxon>Pseudomonadota</taxon>
        <taxon>Gammaproteobacteria</taxon>
        <taxon>Chromatiales</taxon>
        <taxon>Thioalkalibacteraceae</taxon>
        <taxon>Guyparkeria</taxon>
    </lineage>
</organism>
<sequence>MNAADYDQWYRSGHGQWIGERETALIRGCLSPRSGESLLDVGCGTGFFTRALGASIYGLVVGADIDADWLAYARDQDRTGACYERADARALPHADKAVDLVTAITVLDFIDEDAAAVAEMVRVARRRVVIGVLNRNSLLWCQKGRDGGRGGYAGARWYTPADARRLFEGLPVARIRVQTAIVLPGGGRLARWLERRWPAWLPCGGVILLSADCRRD</sequence>
<dbReference type="RefSeq" id="WP_156574817.1">
    <property type="nucleotide sequence ID" value="NZ_CP046415.1"/>
</dbReference>
<feature type="domain" description="Methyltransferase type 11" evidence="1">
    <location>
        <begin position="39"/>
        <end position="126"/>
    </location>
</feature>
<dbReference type="GO" id="GO:0032259">
    <property type="term" value="P:methylation"/>
    <property type="evidence" value="ECO:0007669"/>
    <property type="project" value="UniProtKB-KW"/>
</dbReference>
<evidence type="ECO:0000259" key="1">
    <source>
        <dbReference type="Pfam" id="PF08241"/>
    </source>
</evidence>
<dbReference type="GO" id="GO:0008757">
    <property type="term" value="F:S-adenosylmethionine-dependent methyltransferase activity"/>
    <property type="evidence" value="ECO:0007669"/>
    <property type="project" value="InterPro"/>
</dbReference>
<dbReference type="Pfam" id="PF08241">
    <property type="entry name" value="Methyltransf_11"/>
    <property type="match status" value="1"/>
</dbReference>
<proteinExistence type="predicted"/>
<evidence type="ECO:0000313" key="2">
    <source>
        <dbReference type="EMBL" id="QGT79110.1"/>
    </source>
</evidence>
<evidence type="ECO:0000313" key="3">
    <source>
        <dbReference type="Proteomes" id="UP000427716"/>
    </source>
</evidence>
<dbReference type="PANTHER" id="PTHR43591:SF99">
    <property type="entry name" value="OS06G0646000 PROTEIN"/>
    <property type="match status" value="1"/>
</dbReference>
<accession>A0A6I6D080</accession>
<dbReference type="SUPFAM" id="SSF53335">
    <property type="entry name" value="S-adenosyl-L-methionine-dependent methyltransferases"/>
    <property type="match status" value="1"/>
</dbReference>
<protein>
    <submittedName>
        <fullName evidence="2">Methyltransferase domain-containing protein</fullName>
    </submittedName>
</protein>
<keyword evidence="3" id="KW-1185">Reference proteome</keyword>
<dbReference type="InterPro" id="IPR013216">
    <property type="entry name" value="Methyltransf_11"/>
</dbReference>
<reference evidence="2 3" key="1">
    <citation type="submission" date="2019-11" db="EMBL/GenBank/DDBJ databases">
        <authorList>
            <person name="Zhang J."/>
            <person name="Sun C."/>
        </authorList>
    </citation>
    <scope>NUCLEOTIDE SEQUENCE [LARGE SCALE GENOMIC DNA]</scope>
    <source>
        <strain evidence="3">sp2</strain>
    </source>
</reference>